<keyword evidence="1" id="KW-0863">Zinc-finger</keyword>
<evidence type="ECO:0000313" key="5">
    <source>
        <dbReference type="Proteomes" id="UP001231189"/>
    </source>
</evidence>
<feature type="compositionally biased region" description="Polar residues" evidence="2">
    <location>
        <begin position="285"/>
        <end position="298"/>
    </location>
</feature>
<evidence type="ECO:0000259" key="3">
    <source>
        <dbReference type="PROSITE" id="PS50089"/>
    </source>
</evidence>
<accession>A0AAD8SKN5</accession>
<keyword evidence="1" id="KW-0862">Zinc</keyword>
<feature type="compositionally biased region" description="Basic and acidic residues" evidence="2">
    <location>
        <begin position="174"/>
        <end position="188"/>
    </location>
</feature>
<dbReference type="PANTHER" id="PTHR46519">
    <property type="entry name" value="RING/U-BOX SUPERFAMILY PROTEIN"/>
    <property type="match status" value="1"/>
</dbReference>
<dbReference type="CDD" id="cd16647">
    <property type="entry name" value="mRING-HC-C3HC5_NEU1"/>
    <property type="match status" value="1"/>
</dbReference>
<proteinExistence type="predicted"/>
<gene>
    <name evidence="4" type="ORF">QYE76_071767</name>
</gene>
<dbReference type="InterPro" id="IPR013083">
    <property type="entry name" value="Znf_RING/FYVE/PHD"/>
</dbReference>
<dbReference type="AlphaFoldDB" id="A0AAD8SKN5"/>
<keyword evidence="5" id="KW-1185">Reference proteome</keyword>
<evidence type="ECO:0000256" key="1">
    <source>
        <dbReference type="PROSITE-ProRule" id="PRU00175"/>
    </source>
</evidence>
<sequence length="667" mass="74628">MPASPPRLHIPVPLPPAVASTALPPISSSTTAMEDLRAKRMACSGSETSAASRIIAQWAARRRQAREQMVLDLDRRDRDSELLALARLHAVSTMLDASFLRANDDDDGGGGERRALSPERALVRRIAREWTAPAPQQSSPGGEGARGEQWLGESERERVRSVRERVRRASVGDAHAEQRDMRQLDGDQPRLRERRNVVARLAMERQRELQGLSEHRSVSSFAHRGRIQSLLRGRFFHGGRPMHDDRLHAVATRELGQLRQRHAVTRLREEIRFRTEDIANDHATNRSGSMGAENSTAGSEHRTSIDQVLHEGDHQLGNVNHEIQMFQSTEDPSVNAGIALPNNNDASHNDIDQERMLSYDEYSESGSSEQGSEQSGSSSSSPSDNNSVRQEAGTQGQPDNLQWSREMSSSEEEDDGVSEDGDEEWNTINSQEASEPHWQSHRSFSAGTYNNWFGPPEDAVYGVELRELLSRRSVSNLLSSGFRESLDQLVQSYARRQELDERQTPTTGRALSEDHAGRGIDEPNRGDWSHRQAVHCPEFECDAIHVLREDLTGLQRGMTNMQQMLRACMEMQIDMQRSIKQEVSSALNRSIPIQGRADGMLGDPSRWMLARKGTCCVCCDNQIDSLLYRCGHMCMCSKCATELLHGVGKCPLCRAPIVEVVRAYCIM</sequence>
<feature type="compositionally biased region" description="Polar residues" evidence="2">
    <location>
        <begin position="388"/>
        <end position="405"/>
    </location>
</feature>
<feature type="region of interest" description="Disordered" evidence="2">
    <location>
        <begin position="130"/>
        <end position="188"/>
    </location>
</feature>
<comment type="caution">
    <text evidence="4">The sequence shown here is derived from an EMBL/GenBank/DDBJ whole genome shotgun (WGS) entry which is preliminary data.</text>
</comment>
<feature type="compositionally biased region" description="Basic and acidic residues" evidence="2">
    <location>
        <begin position="511"/>
        <end position="527"/>
    </location>
</feature>
<dbReference type="PROSITE" id="PS50089">
    <property type="entry name" value="ZF_RING_2"/>
    <property type="match status" value="1"/>
</dbReference>
<feature type="compositionally biased region" description="Basic and acidic residues" evidence="2">
    <location>
        <begin position="153"/>
        <end position="164"/>
    </location>
</feature>
<protein>
    <recommendedName>
        <fullName evidence="3">RING-type domain-containing protein</fullName>
    </recommendedName>
</protein>
<evidence type="ECO:0000256" key="2">
    <source>
        <dbReference type="SAM" id="MobiDB-lite"/>
    </source>
</evidence>
<dbReference type="Gene3D" id="3.30.40.10">
    <property type="entry name" value="Zinc/RING finger domain, C3HC4 (zinc finger)"/>
    <property type="match status" value="1"/>
</dbReference>
<dbReference type="Pfam" id="PF13920">
    <property type="entry name" value="zf-C3HC4_3"/>
    <property type="match status" value="1"/>
</dbReference>
<dbReference type="Proteomes" id="UP001231189">
    <property type="component" value="Unassembled WGS sequence"/>
</dbReference>
<organism evidence="4 5">
    <name type="scientific">Lolium multiflorum</name>
    <name type="common">Italian ryegrass</name>
    <name type="synonym">Lolium perenne subsp. multiflorum</name>
    <dbReference type="NCBI Taxonomy" id="4521"/>
    <lineage>
        <taxon>Eukaryota</taxon>
        <taxon>Viridiplantae</taxon>
        <taxon>Streptophyta</taxon>
        <taxon>Embryophyta</taxon>
        <taxon>Tracheophyta</taxon>
        <taxon>Spermatophyta</taxon>
        <taxon>Magnoliopsida</taxon>
        <taxon>Liliopsida</taxon>
        <taxon>Poales</taxon>
        <taxon>Poaceae</taxon>
        <taxon>BOP clade</taxon>
        <taxon>Pooideae</taxon>
        <taxon>Poodae</taxon>
        <taxon>Poeae</taxon>
        <taxon>Poeae Chloroplast Group 2 (Poeae type)</taxon>
        <taxon>Loliodinae</taxon>
        <taxon>Loliinae</taxon>
        <taxon>Lolium</taxon>
    </lineage>
</organism>
<feature type="region of interest" description="Disordered" evidence="2">
    <location>
        <begin position="278"/>
        <end position="302"/>
    </location>
</feature>
<feature type="region of interest" description="Disordered" evidence="2">
    <location>
        <begin position="360"/>
        <end position="424"/>
    </location>
</feature>
<feature type="domain" description="RING-type" evidence="3">
    <location>
        <begin position="615"/>
        <end position="654"/>
    </location>
</feature>
<dbReference type="PANTHER" id="PTHR46519:SF5">
    <property type="entry name" value="RING_U-BOX SUPERFAMILY PROTEIN"/>
    <property type="match status" value="1"/>
</dbReference>
<reference evidence="4" key="1">
    <citation type="submission" date="2023-07" db="EMBL/GenBank/DDBJ databases">
        <title>A chromosome-level genome assembly of Lolium multiflorum.</title>
        <authorList>
            <person name="Chen Y."/>
            <person name="Copetti D."/>
            <person name="Kolliker R."/>
            <person name="Studer B."/>
        </authorList>
    </citation>
    <scope>NUCLEOTIDE SEQUENCE</scope>
    <source>
        <strain evidence="4">02402/16</strain>
        <tissue evidence="4">Leaf</tissue>
    </source>
</reference>
<dbReference type="SUPFAM" id="SSF57850">
    <property type="entry name" value="RING/U-box"/>
    <property type="match status" value="1"/>
</dbReference>
<feature type="compositionally biased region" description="Acidic residues" evidence="2">
    <location>
        <begin position="409"/>
        <end position="424"/>
    </location>
</feature>
<name>A0AAD8SKN5_LOLMU</name>
<evidence type="ECO:0000313" key="4">
    <source>
        <dbReference type="EMBL" id="KAK1653962.1"/>
    </source>
</evidence>
<dbReference type="GO" id="GO:0008270">
    <property type="term" value="F:zinc ion binding"/>
    <property type="evidence" value="ECO:0007669"/>
    <property type="project" value="UniProtKB-KW"/>
</dbReference>
<dbReference type="InterPro" id="IPR001841">
    <property type="entry name" value="Znf_RING"/>
</dbReference>
<keyword evidence="1" id="KW-0479">Metal-binding</keyword>
<feature type="compositionally biased region" description="Low complexity" evidence="2">
    <location>
        <begin position="364"/>
        <end position="387"/>
    </location>
</feature>
<dbReference type="EMBL" id="JAUUTY010000004">
    <property type="protein sequence ID" value="KAK1653962.1"/>
    <property type="molecule type" value="Genomic_DNA"/>
</dbReference>
<feature type="region of interest" description="Disordered" evidence="2">
    <location>
        <begin position="497"/>
        <end position="527"/>
    </location>
</feature>